<keyword evidence="2" id="KW-1185">Reference proteome</keyword>
<reference evidence="1" key="1">
    <citation type="submission" date="2020-11" db="EMBL/GenBank/DDBJ databases">
        <title>Sequencing the genomes of 1000 actinobacteria strains.</title>
        <authorList>
            <person name="Klenk H.-P."/>
        </authorList>
    </citation>
    <scope>NUCLEOTIDE SEQUENCE</scope>
    <source>
        <strain evidence="1">DSM 45356</strain>
    </source>
</reference>
<dbReference type="InterPro" id="IPR010982">
    <property type="entry name" value="Lambda_DNA-bd_dom_sf"/>
</dbReference>
<dbReference type="Proteomes" id="UP000622552">
    <property type="component" value="Unassembled WGS sequence"/>
</dbReference>
<protein>
    <submittedName>
        <fullName evidence="1">Transcriptional regulator with XRE-family HTH domain</fullName>
    </submittedName>
</protein>
<dbReference type="Pfam" id="PF13560">
    <property type="entry name" value="HTH_31"/>
    <property type="match status" value="1"/>
</dbReference>
<dbReference type="AlphaFoldDB" id="A0A8J7GM47"/>
<name>A0A8J7GM47_9ACTN</name>
<dbReference type="CDD" id="cd00093">
    <property type="entry name" value="HTH_XRE"/>
    <property type="match status" value="1"/>
</dbReference>
<sequence>MTDAEMPTGAMLKAWRNDAGVSLAGMIKREAFLTKGYMSQIENGKKPVSPEIVAAYDRALGGDEVKRRALLSLATAGAISPATMIEVIRHGLVTGHGNDWDAIVADYARRFLVDPSAVYGEGLVSELAVVRALINDGQQSSDLYRAAASLAHYYGLWLGNQADLGNAHRWYRSSISLADASGDAEVRTYTRGRSLARGIYEGYSVRQTLDGAAEVLAMTRRPTVGKLEAHSARVHVYALTREAAKGREAVKGMADVASALPADSGATERVAFVNAYAECRYGNLSEAEAAVSKALPMLRDRPMWLAETNVYRGRAMVAAGHIEDGLSHALATVTELRHDVRVIGVAVRDVVTAVPGDYRSDALETLRGYADPNPGPWETLR</sequence>
<organism evidence="1 2">
    <name type="scientific">Longispora fulva</name>
    <dbReference type="NCBI Taxonomy" id="619741"/>
    <lineage>
        <taxon>Bacteria</taxon>
        <taxon>Bacillati</taxon>
        <taxon>Actinomycetota</taxon>
        <taxon>Actinomycetes</taxon>
        <taxon>Micromonosporales</taxon>
        <taxon>Micromonosporaceae</taxon>
        <taxon>Longispora</taxon>
    </lineage>
</organism>
<dbReference type="RefSeq" id="WP_197006824.1">
    <property type="nucleotide sequence ID" value="NZ_BONS01000006.1"/>
</dbReference>
<evidence type="ECO:0000313" key="1">
    <source>
        <dbReference type="EMBL" id="MBG6140260.1"/>
    </source>
</evidence>
<comment type="caution">
    <text evidence="1">The sequence shown here is derived from an EMBL/GenBank/DDBJ whole genome shotgun (WGS) entry which is preliminary data.</text>
</comment>
<evidence type="ECO:0000313" key="2">
    <source>
        <dbReference type="Proteomes" id="UP000622552"/>
    </source>
</evidence>
<proteinExistence type="predicted"/>
<dbReference type="Gene3D" id="1.10.260.40">
    <property type="entry name" value="lambda repressor-like DNA-binding domains"/>
    <property type="match status" value="1"/>
</dbReference>
<accession>A0A8J7GM47</accession>
<dbReference type="SUPFAM" id="SSF47413">
    <property type="entry name" value="lambda repressor-like DNA-binding domains"/>
    <property type="match status" value="1"/>
</dbReference>
<gene>
    <name evidence="1" type="ORF">IW245_006454</name>
</gene>
<dbReference type="InterPro" id="IPR001387">
    <property type="entry name" value="Cro/C1-type_HTH"/>
</dbReference>
<dbReference type="GO" id="GO:0003677">
    <property type="term" value="F:DNA binding"/>
    <property type="evidence" value="ECO:0007669"/>
    <property type="project" value="InterPro"/>
</dbReference>
<dbReference type="EMBL" id="JADOUF010000001">
    <property type="protein sequence ID" value="MBG6140260.1"/>
    <property type="molecule type" value="Genomic_DNA"/>
</dbReference>